<dbReference type="InterPro" id="IPR024961">
    <property type="entry name" value="T2SS_GspC_N"/>
</dbReference>
<dbReference type="InterPro" id="IPR001478">
    <property type="entry name" value="PDZ"/>
</dbReference>
<feature type="domain" description="PDZ" evidence="9">
    <location>
        <begin position="202"/>
        <end position="279"/>
    </location>
</feature>
<dbReference type="NCBIfam" id="NF041515">
    <property type="entry name" value="GspC_delta"/>
    <property type="match status" value="1"/>
</dbReference>
<keyword evidence="4" id="KW-0997">Cell inner membrane</keyword>
<dbReference type="Gene3D" id="2.30.30.830">
    <property type="match status" value="1"/>
</dbReference>
<dbReference type="Pfam" id="PF11356">
    <property type="entry name" value="T2SSC"/>
    <property type="match status" value="1"/>
</dbReference>
<keyword evidence="2" id="KW-0813">Transport</keyword>
<evidence type="ECO:0000259" key="9">
    <source>
        <dbReference type="SMART" id="SM00228"/>
    </source>
</evidence>
<keyword evidence="7" id="KW-1133">Transmembrane helix</keyword>
<proteinExistence type="predicted"/>
<sequence>MIPKIVFILINLACITLSSYMVVDGVYGNLAGRLSATPQRIVQKAYSVDDTDVSRRPLSAYKNVVERDLFDTRADAAPAARKVDTSTLEETKLNLKLWGTVIGGDDGEYAVIEDVKSREQNLYRVGDAVQTATVKGIFREKVVLSVNGQDEILQMEEFESGKRTFKPGGLPARGPVAGTGATRAQRISLRRSYLEQSMQDMASLMTQVKIQPHMEDGVPAGLALSSIKPNSIFRRMGLRNGDVIVGVDGSEISTVDDALKMVDSLKSSSNLSLQLKRRGREKNIEYRIR</sequence>
<dbReference type="InterPro" id="IPR036034">
    <property type="entry name" value="PDZ_sf"/>
</dbReference>
<comment type="subcellular location">
    <subcellularLocation>
        <location evidence="1">Cell inner membrane</location>
    </subcellularLocation>
</comment>
<dbReference type="GO" id="GO:0005886">
    <property type="term" value="C:plasma membrane"/>
    <property type="evidence" value="ECO:0007669"/>
    <property type="project" value="UniProtKB-SubCell"/>
</dbReference>
<evidence type="ECO:0000313" key="11">
    <source>
        <dbReference type="Proteomes" id="UP000427769"/>
    </source>
</evidence>
<dbReference type="AlphaFoldDB" id="A0A5K7YWW8"/>
<dbReference type="Pfam" id="PF17820">
    <property type="entry name" value="PDZ_6"/>
    <property type="match status" value="1"/>
</dbReference>
<keyword evidence="11" id="KW-1185">Reference proteome</keyword>
<reference evidence="10 11" key="1">
    <citation type="submission" date="2019-11" db="EMBL/GenBank/DDBJ databases">
        <title>Comparative genomics of hydrocarbon-degrading Desulfosarcina strains.</title>
        <authorList>
            <person name="Watanabe M."/>
            <person name="Kojima H."/>
            <person name="Fukui M."/>
        </authorList>
    </citation>
    <scope>NUCLEOTIDE SEQUENCE [LARGE SCALE GENOMIC DNA]</scope>
    <source>
        <strain evidence="10 11">PP31</strain>
    </source>
</reference>
<dbReference type="InterPro" id="IPR041489">
    <property type="entry name" value="PDZ_6"/>
</dbReference>
<evidence type="ECO:0000313" key="10">
    <source>
        <dbReference type="EMBL" id="BBO72820.1"/>
    </source>
</evidence>
<keyword evidence="3" id="KW-1003">Cell membrane</keyword>
<dbReference type="GO" id="GO:0015031">
    <property type="term" value="P:protein transport"/>
    <property type="evidence" value="ECO:0007669"/>
    <property type="project" value="UniProtKB-KW"/>
</dbReference>
<dbReference type="Proteomes" id="UP000427769">
    <property type="component" value="Chromosome"/>
</dbReference>
<evidence type="ECO:0000256" key="4">
    <source>
        <dbReference type="ARBA" id="ARBA00022519"/>
    </source>
</evidence>
<evidence type="ECO:0000256" key="1">
    <source>
        <dbReference type="ARBA" id="ARBA00004533"/>
    </source>
</evidence>
<dbReference type="Gene3D" id="2.30.42.10">
    <property type="match status" value="1"/>
</dbReference>
<keyword evidence="8" id="KW-0472">Membrane</keyword>
<evidence type="ECO:0000256" key="6">
    <source>
        <dbReference type="ARBA" id="ARBA00022927"/>
    </source>
</evidence>
<gene>
    <name evidence="10" type="primary">gspC</name>
    <name evidence="10" type="ORF">DSCW_02370</name>
</gene>
<evidence type="ECO:0000256" key="7">
    <source>
        <dbReference type="ARBA" id="ARBA00022989"/>
    </source>
</evidence>
<protein>
    <submittedName>
        <fullName evidence="10">General secretion pathway protein GspC</fullName>
    </submittedName>
</protein>
<accession>A0A5K7YWW8</accession>
<dbReference type="SUPFAM" id="SSF50156">
    <property type="entry name" value="PDZ domain-like"/>
    <property type="match status" value="1"/>
</dbReference>
<dbReference type="RefSeq" id="WP_155301991.1">
    <property type="nucleotide sequence ID" value="NZ_AP021875.1"/>
</dbReference>
<evidence type="ECO:0000256" key="8">
    <source>
        <dbReference type="ARBA" id="ARBA00023136"/>
    </source>
</evidence>
<evidence type="ECO:0000256" key="2">
    <source>
        <dbReference type="ARBA" id="ARBA00022448"/>
    </source>
</evidence>
<evidence type="ECO:0000256" key="5">
    <source>
        <dbReference type="ARBA" id="ARBA00022692"/>
    </source>
</evidence>
<keyword evidence="5" id="KW-0812">Transmembrane</keyword>
<organism evidence="10 11">
    <name type="scientific">Desulfosarcina widdelii</name>
    <dbReference type="NCBI Taxonomy" id="947919"/>
    <lineage>
        <taxon>Bacteria</taxon>
        <taxon>Pseudomonadati</taxon>
        <taxon>Thermodesulfobacteriota</taxon>
        <taxon>Desulfobacteria</taxon>
        <taxon>Desulfobacterales</taxon>
        <taxon>Desulfosarcinaceae</taxon>
        <taxon>Desulfosarcina</taxon>
    </lineage>
</organism>
<keyword evidence="6" id="KW-0653">Protein transport</keyword>
<dbReference type="OrthoDB" id="5432730at2"/>
<dbReference type="EMBL" id="AP021875">
    <property type="protein sequence ID" value="BBO72820.1"/>
    <property type="molecule type" value="Genomic_DNA"/>
</dbReference>
<evidence type="ECO:0000256" key="3">
    <source>
        <dbReference type="ARBA" id="ARBA00022475"/>
    </source>
</evidence>
<name>A0A5K7YWW8_9BACT</name>
<dbReference type="KEGG" id="dwd:DSCW_02370"/>
<dbReference type="SMART" id="SM00228">
    <property type="entry name" value="PDZ"/>
    <property type="match status" value="1"/>
</dbReference>